<accession>A0ABX1U0A4</accession>
<reference evidence="2 3" key="1">
    <citation type="submission" date="2019-03" db="EMBL/GenBank/DDBJ databases">
        <title>Metabolic reconstructions from genomes of highly enriched 'Candidatus Accumulibacter' and 'Candidatus Competibacter' bioreactor populations.</title>
        <authorList>
            <person name="Annavajhala M.K."/>
            <person name="Welles L."/>
            <person name="Abbas B."/>
            <person name="Sorokin D."/>
            <person name="Park H."/>
            <person name="Van Loosdrecht M."/>
            <person name="Chandran K."/>
        </authorList>
    </citation>
    <scope>NUCLEOTIDE SEQUENCE [LARGE SCALE GENOMIC DNA]</scope>
    <source>
        <strain evidence="2 3">SBR_S</strain>
    </source>
</reference>
<evidence type="ECO:0000313" key="2">
    <source>
        <dbReference type="EMBL" id="NMQ28597.1"/>
    </source>
</evidence>
<dbReference type="RefSeq" id="WP_169067054.1">
    <property type="nucleotide sequence ID" value="NZ_SPMY01000036.1"/>
</dbReference>
<feature type="transmembrane region" description="Helical" evidence="1">
    <location>
        <begin position="38"/>
        <end position="57"/>
    </location>
</feature>
<proteinExistence type="predicted"/>
<comment type="caution">
    <text evidence="2">The sequence shown here is derived from an EMBL/GenBank/DDBJ whole genome shotgun (WGS) entry which is preliminary data.</text>
</comment>
<dbReference type="Proteomes" id="UP000749010">
    <property type="component" value="Unassembled WGS sequence"/>
</dbReference>
<keyword evidence="1" id="KW-1133">Transmembrane helix</keyword>
<keyword evidence="3" id="KW-1185">Reference proteome</keyword>
<sequence length="330" mass="35131">MPPATEVRRGVIAGRRTLRQQQPRIDPHRLASRSRQSGIALMAMLTLLTLFGLYVFVGRLSATQYKLGNVETDAAILAEAAEALIGRAASDGNRPGSLPCPAPSDAGVAPLLVGNECPAYIGRLPWSTLRVGALRDSAGELLWYALSRGLRDDESAQPINFQTPVQLTLDGAPNIAAIIFSPQAPLPNQSGRPGNTVSDYLDASNSDGDSAYVSSSPSAAFNDQLLAVPRGAIFRVVNQRVLVEVGGPGLSPSQWGLRKYYADNGSFPWADSDGDGYGDVGATLGYLPYNELLLAAWLSPNGWPPLIRYERLGTDSARVSVDSSTLDIVP</sequence>
<evidence type="ECO:0000256" key="1">
    <source>
        <dbReference type="SAM" id="Phobius"/>
    </source>
</evidence>
<protein>
    <recommendedName>
        <fullName evidence="4">Flp pilus-assembly TadG-like N-terminal domain-containing protein</fullName>
    </recommendedName>
</protein>
<name>A0ABX1U0A4_9PROT</name>
<keyword evidence="1" id="KW-0472">Membrane</keyword>
<dbReference type="EMBL" id="SPMY01000036">
    <property type="protein sequence ID" value="NMQ28597.1"/>
    <property type="molecule type" value="Genomic_DNA"/>
</dbReference>
<organism evidence="2 3">
    <name type="scientific">Candidatus Accumulibacter phosphatis</name>
    <dbReference type="NCBI Taxonomy" id="327160"/>
    <lineage>
        <taxon>Bacteria</taxon>
        <taxon>Pseudomonadati</taxon>
        <taxon>Pseudomonadota</taxon>
        <taxon>Betaproteobacteria</taxon>
        <taxon>Candidatus Accumulibacter</taxon>
    </lineage>
</organism>
<evidence type="ECO:0008006" key="4">
    <source>
        <dbReference type="Google" id="ProtNLM"/>
    </source>
</evidence>
<gene>
    <name evidence="2" type="ORF">E4Q23_13035</name>
</gene>
<evidence type="ECO:0000313" key="3">
    <source>
        <dbReference type="Proteomes" id="UP000749010"/>
    </source>
</evidence>
<keyword evidence="1" id="KW-0812">Transmembrane</keyword>